<reference evidence="4" key="1">
    <citation type="submission" date="2022-07" db="EMBL/GenBank/DDBJ databases">
        <title>Genome Sequence of Physisporinus lineatus.</title>
        <authorList>
            <person name="Buettner E."/>
        </authorList>
    </citation>
    <scope>NUCLEOTIDE SEQUENCE</scope>
    <source>
        <strain evidence="4">VT162</strain>
    </source>
</reference>
<dbReference type="Pfam" id="PF06221">
    <property type="entry name" value="zf-C2HC5"/>
    <property type="match status" value="1"/>
</dbReference>
<feature type="region of interest" description="Disordered" evidence="1">
    <location>
        <begin position="47"/>
        <end position="104"/>
    </location>
</feature>
<dbReference type="GO" id="GO:0008270">
    <property type="term" value="F:zinc ion binding"/>
    <property type="evidence" value="ECO:0007669"/>
    <property type="project" value="InterPro"/>
</dbReference>
<evidence type="ECO:0000313" key="5">
    <source>
        <dbReference type="Proteomes" id="UP001212997"/>
    </source>
</evidence>
<feature type="compositionally biased region" description="Basic and acidic residues" evidence="1">
    <location>
        <begin position="47"/>
        <end position="57"/>
    </location>
</feature>
<dbReference type="AlphaFoldDB" id="A0AAD5YAI9"/>
<feature type="region of interest" description="Disordered" evidence="1">
    <location>
        <begin position="121"/>
        <end position="192"/>
    </location>
</feature>
<evidence type="ECO:0000256" key="1">
    <source>
        <dbReference type="SAM" id="MobiDB-lite"/>
    </source>
</evidence>
<feature type="signal peptide" evidence="2">
    <location>
        <begin position="1"/>
        <end position="20"/>
    </location>
</feature>
<protein>
    <recommendedName>
        <fullName evidence="3">TRIP4/RQT4 C2HC5-type zinc finger domain-containing protein</fullName>
    </recommendedName>
</protein>
<keyword evidence="5" id="KW-1185">Reference proteome</keyword>
<dbReference type="InterPro" id="IPR009349">
    <property type="entry name" value="TRIP4/RQT4_C2HC5_Znf"/>
</dbReference>
<dbReference type="GO" id="GO:0005634">
    <property type="term" value="C:nucleus"/>
    <property type="evidence" value="ECO:0007669"/>
    <property type="project" value="InterPro"/>
</dbReference>
<feature type="compositionally biased region" description="Low complexity" evidence="1">
    <location>
        <begin position="69"/>
        <end position="86"/>
    </location>
</feature>
<evidence type="ECO:0000259" key="3">
    <source>
        <dbReference type="Pfam" id="PF06221"/>
    </source>
</evidence>
<keyword evidence="2" id="KW-0732">Signal</keyword>
<evidence type="ECO:0000313" key="4">
    <source>
        <dbReference type="EMBL" id="KAJ3479298.1"/>
    </source>
</evidence>
<name>A0AAD5YAI9_9APHY</name>
<comment type="caution">
    <text evidence="4">The sequence shown here is derived from an EMBL/GenBank/DDBJ whole genome shotgun (WGS) entry which is preliminary data.</text>
</comment>
<organism evidence="4 5">
    <name type="scientific">Meripilus lineatus</name>
    <dbReference type="NCBI Taxonomy" id="2056292"/>
    <lineage>
        <taxon>Eukaryota</taxon>
        <taxon>Fungi</taxon>
        <taxon>Dikarya</taxon>
        <taxon>Basidiomycota</taxon>
        <taxon>Agaricomycotina</taxon>
        <taxon>Agaricomycetes</taxon>
        <taxon>Polyporales</taxon>
        <taxon>Meripilaceae</taxon>
        <taxon>Meripilus</taxon>
    </lineage>
</organism>
<dbReference type="GO" id="GO:0072344">
    <property type="term" value="P:rescue of stalled ribosome"/>
    <property type="evidence" value="ECO:0007669"/>
    <property type="project" value="InterPro"/>
</dbReference>
<gene>
    <name evidence="4" type="ORF">NLI96_g9159</name>
</gene>
<feature type="domain" description="TRIP4/RQT4 C2HC5-type zinc finger" evidence="3">
    <location>
        <begin position="1"/>
        <end position="36"/>
    </location>
</feature>
<feature type="chain" id="PRO_5041900248" description="TRIP4/RQT4 C2HC5-type zinc finger domain-containing protein" evidence="2">
    <location>
        <begin position="21"/>
        <end position="192"/>
    </location>
</feature>
<dbReference type="GO" id="GO:0180022">
    <property type="term" value="C:RQC-trigger complex"/>
    <property type="evidence" value="ECO:0007669"/>
    <property type="project" value="InterPro"/>
</dbReference>
<dbReference type="EMBL" id="JANAWD010000448">
    <property type="protein sequence ID" value="KAJ3479298.1"/>
    <property type="molecule type" value="Genomic_DNA"/>
</dbReference>
<dbReference type="Proteomes" id="UP001212997">
    <property type="component" value="Unassembled WGS sequence"/>
</dbReference>
<sequence>MCLHCGLILCTLNLPQYVCPHCSAALHKPEDRDALVAKLDQELEETLRKEEAERERLAQQIQKAQSEFPSLPGTRTPSRSPSSQSLKAQQPPPQTSHKVLSINPKSKKVIISSKVKATSIPASISASPSQDSVSAEPRRIPRPSPEVIYSSKEPDSGRPWAPMLRPRVTYIPPASIVSPTPSKGQRKSVKSP</sequence>
<accession>A0AAD5YAI9</accession>
<proteinExistence type="predicted"/>
<evidence type="ECO:0000256" key="2">
    <source>
        <dbReference type="SAM" id="SignalP"/>
    </source>
</evidence>